<proteinExistence type="predicted"/>
<dbReference type="RefSeq" id="WP_209295979.1">
    <property type="nucleotide sequence ID" value="NZ_JAGIKT010000063.1"/>
</dbReference>
<evidence type="ECO:0000313" key="1">
    <source>
        <dbReference type="EMBL" id="MBP0114370.1"/>
    </source>
</evidence>
<reference evidence="1 2" key="1">
    <citation type="submission" date="2021-03" db="EMBL/GenBank/DDBJ databases">
        <title>Genome Sequence of Bradyrhizobium vignae strain ISRA400.</title>
        <authorList>
            <person name="Tisa L.S."/>
            <person name="Svistoonoff S."/>
            <person name="Hocher V."/>
            <person name="Fall S."/>
            <person name="Zaiya A."/>
            <person name="Naing D."/>
            <person name="Niang N."/>
            <person name="Diouf A."/>
            <person name="Dasylva M.C."/>
            <person name="Toure O."/>
            <person name="Gueye M."/>
            <person name="Gully D."/>
            <person name="Tisseyre P."/>
            <person name="Simpson S."/>
            <person name="Morris K."/>
            <person name="Thomas W.K."/>
        </authorList>
    </citation>
    <scope>NUCLEOTIDE SEQUENCE [LARGE SCALE GENOMIC DNA]</scope>
    <source>
        <strain evidence="1 2">ISRA400</strain>
    </source>
</reference>
<gene>
    <name evidence="1" type="ORF">JWS04_25470</name>
</gene>
<dbReference type="Proteomes" id="UP000669317">
    <property type="component" value="Unassembled WGS sequence"/>
</dbReference>
<evidence type="ECO:0000313" key="2">
    <source>
        <dbReference type="Proteomes" id="UP000669317"/>
    </source>
</evidence>
<organism evidence="1 2">
    <name type="scientific">Bradyrhizobium vignae</name>
    <dbReference type="NCBI Taxonomy" id="1549949"/>
    <lineage>
        <taxon>Bacteria</taxon>
        <taxon>Pseudomonadati</taxon>
        <taxon>Pseudomonadota</taxon>
        <taxon>Alphaproteobacteria</taxon>
        <taxon>Hyphomicrobiales</taxon>
        <taxon>Nitrobacteraceae</taxon>
        <taxon>Bradyrhizobium</taxon>
    </lineage>
</organism>
<name>A0ABS4A1U0_9BRAD</name>
<sequence length="246" mass="27542">MQTEFRKLNDEGMARFTEWLTAGAGGIPPVHLLADPETSASIGHTIHPASSRIFTNRYEFGQYLIQLLSPFDPAAIPQDRGLWTALAIVWFDQLCPAGANGQRKVEKEYRYILSRDYRHYYRHLVRSPWQLVRDHGEASKLLLLAPTDGEHPLRRHGEILEQLGGRQFVLGSRPIIAEASRLYTDAATGRPLKGVSGSGRGSVRRLALVLRQFDLTFDPETMSPGQLLGLLPKEFDRWTAAARAAA</sequence>
<dbReference type="EMBL" id="JAGIKT010000063">
    <property type="protein sequence ID" value="MBP0114370.1"/>
    <property type="molecule type" value="Genomic_DNA"/>
</dbReference>
<keyword evidence="2" id="KW-1185">Reference proteome</keyword>
<comment type="caution">
    <text evidence="1">The sequence shown here is derived from an EMBL/GenBank/DDBJ whole genome shotgun (WGS) entry which is preliminary data.</text>
</comment>
<accession>A0ABS4A1U0</accession>
<protein>
    <submittedName>
        <fullName evidence="1">Uncharacterized protein</fullName>
    </submittedName>
</protein>